<dbReference type="InterPro" id="IPR012337">
    <property type="entry name" value="RNaseH-like_sf"/>
</dbReference>
<proteinExistence type="inferred from homology"/>
<dbReference type="GO" id="GO:0003682">
    <property type="term" value="F:chromatin binding"/>
    <property type="evidence" value="ECO:0007669"/>
    <property type="project" value="TreeGrafter"/>
</dbReference>
<evidence type="ECO:0000256" key="10">
    <source>
        <dbReference type="ARBA" id="ARBA00023125"/>
    </source>
</evidence>
<feature type="compositionally biased region" description="Low complexity" evidence="13">
    <location>
        <begin position="286"/>
        <end position="298"/>
    </location>
</feature>
<dbReference type="PANTHER" id="PTHR45861:SF1">
    <property type="entry name" value="DNA POLYMERASE ALPHA CATALYTIC SUBUNIT"/>
    <property type="match status" value="1"/>
</dbReference>
<dbReference type="Pfam" id="PF03104">
    <property type="entry name" value="DNA_pol_B_exo1"/>
    <property type="match status" value="1"/>
</dbReference>
<evidence type="ECO:0000256" key="9">
    <source>
        <dbReference type="ARBA" id="ARBA00022932"/>
    </source>
</evidence>
<evidence type="ECO:0000256" key="1">
    <source>
        <dbReference type="ARBA" id="ARBA00004123"/>
    </source>
</evidence>
<evidence type="ECO:0000259" key="14">
    <source>
        <dbReference type="Pfam" id="PF00136"/>
    </source>
</evidence>
<dbReference type="CDD" id="cd05776">
    <property type="entry name" value="DNA_polB_alpha_exo"/>
    <property type="match status" value="1"/>
</dbReference>
<feature type="domain" description="DNA polymerase alpha catalytic subunit N-terminal" evidence="16">
    <location>
        <begin position="26"/>
        <end position="92"/>
    </location>
</feature>
<gene>
    <name evidence="17" type="ORF">A3770_10p58040</name>
</gene>
<dbReference type="PANTHER" id="PTHR45861">
    <property type="entry name" value="DNA POLYMERASE ALPHA CATALYTIC SUBUNIT"/>
    <property type="match status" value="1"/>
</dbReference>
<dbReference type="Gene3D" id="3.30.420.10">
    <property type="entry name" value="Ribonuclease H-like superfamily/Ribonuclease H"/>
    <property type="match status" value="1"/>
</dbReference>
<evidence type="ECO:0000256" key="4">
    <source>
        <dbReference type="ARBA" id="ARBA00022695"/>
    </source>
</evidence>
<evidence type="ECO:0000256" key="11">
    <source>
        <dbReference type="ARBA" id="ARBA00023242"/>
    </source>
</evidence>
<dbReference type="CDD" id="cd05532">
    <property type="entry name" value="POLBc_alpha"/>
    <property type="match status" value="1"/>
</dbReference>
<dbReference type="Proteomes" id="UP000316726">
    <property type="component" value="Chromosome 10"/>
</dbReference>
<dbReference type="InterPro" id="IPR024647">
    <property type="entry name" value="DNA_pol_a_cat_su_N"/>
</dbReference>
<feature type="domain" description="DNA-directed DNA polymerase family B exonuclease" evidence="15">
    <location>
        <begin position="515"/>
        <end position="774"/>
    </location>
</feature>
<dbReference type="GO" id="GO:0000166">
    <property type="term" value="F:nucleotide binding"/>
    <property type="evidence" value="ECO:0007669"/>
    <property type="project" value="InterPro"/>
</dbReference>
<evidence type="ECO:0000256" key="13">
    <source>
        <dbReference type="SAM" id="MobiDB-lite"/>
    </source>
</evidence>
<reference evidence="17 18" key="1">
    <citation type="submission" date="2018-07" db="EMBL/GenBank/DDBJ databases">
        <title>The complete nuclear genome of the prasinophyte Chloropicon primus (CCMP1205).</title>
        <authorList>
            <person name="Pombert J.-F."/>
            <person name="Otis C."/>
            <person name="Turmel M."/>
            <person name="Lemieux C."/>
        </authorList>
    </citation>
    <scope>NUCLEOTIDE SEQUENCE [LARGE SCALE GENOMIC DNA]</scope>
    <source>
        <strain evidence="17 18">CCMP1205</strain>
    </source>
</reference>
<dbReference type="Pfam" id="PF12254">
    <property type="entry name" value="DNA_pol_alpha_N"/>
    <property type="match status" value="1"/>
</dbReference>
<dbReference type="Gene3D" id="3.90.1600.10">
    <property type="entry name" value="Palm domain of DNA polymerase"/>
    <property type="match status" value="2"/>
</dbReference>
<feature type="region of interest" description="Disordered" evidence="13">
    <location>
        <begin position="203"/>
        <end position="316"/>
    </location>
</feature>
<feature type="region of interest" description="Disordered" evidence="13">
    <location>
        <begin position="94"/>
        <end position="151"/>
    </location>
</feature>
<evidence type="ECO:0000256" key="3">
    <source>
        <dbReference type="ARBA" id="ARBA00022679"/>
    </source>
</evidence>
<evidence type="ECO:0000256" key="7">
    <source>
        <dbReference type="ARBA" id="ARBA00022771"/>
    </source>
</evidence>
<evidence type="ECO:0000256" key="5">
    <source>
        <dbReference type="ARBA" id="ARBA00022705"/>
    </source>
</evidence>
<dbReference type="EC" id="2.7.7.7" evidence="12"/>
<feature type="region of interest" description="Disordered" evidence="13">
    <location>
        <begin position="1"/>
        <end position="29"/>
    </location>
</feature>
<sequence length="1388" mass="154393">MNEDHGGQGGRRGRNASRSNRAKSKLESLVALREKGSRRAEEYQLKEEEAIFDVVDDLEYTALVAERRNKYGDFVVEDGGAGYVDIGEEDDWNVDYYKEEREREEREEREAGRKRKESSSSGSGAEGSKRKEKKKSKKQSTTLLSDAADQTKKLDKMFLAATAAGPKRGGISLGQASAGQGSNDVATDGQADALLEDILGDLDTNVSGEDLRQERVRAQPAAEVQGNPFSRPRAQPRPASAGKRSFAPPPAQQENDDPMLGLDPPFEQEEEAPEVPASVEEERAPRPQQQQQQQQEQAVGVPEKEKEGASDAPMKSAWETMCEDDVEINVASDAKDAVDQGSPAEVAMEVEGSQETLDFYFLDVHSENSMSSVMKGSVYMFGKVRDGKGGFQSCSVIVKNLQRNVFFVPKPSLLEGDMEAIEELETKVKEGDKQARGKLMRLLHAKLGDLKNEIRGLLTARGVNKFTLVPVKRDYAFEVEEVPKGMQWVVKVKYSAQLPELSQESSQCGEFFCGMFGARTSTSEHLILKRKLKGPGWLKVSNPTRVPQESQITWCKQEYQVESPKLVSVSEGSVSHPPLTVAAVNLKTHVAPNQTTPEIISCTVMYIKQVQTDLPTPKDQWNTLKQLRHFSCVRRLDGQPFPVGFEKECQQRNASKVGKLNGNSIISHFNSERALLCNVVARLRALDPDVLVGHNVLAFDLDVLYARMIHLKVPHWSRVGRMKRSSLPYGVDKKKSSSFGNTLVGSTISTGRLVCDTYLSAREFVRQSDYSLKALSRELLGETKVEMSSSMDMSSVFYSSKDLFQLVTLAEQDAWLSLGLMFHLSVLPLTRQLTNLSGFQWTKVLRGGRAQRIEYLLLHEFHGRKFMVPDKQWQQKDQGAKDKKAKYAGGLVLDPKSGLYDDIVMMLDFNSLYPSIIQEFGICWTTVERPNEGEMAKLPDEGALEGAVLPAVISGLVQRRREVKKLLKQETDVGKKQQLDIRQQALKLTANSMYGCLGFSQSRFCARPLAELVTFQGREILQQTARVAEEEVGVEVVYGDTDSIFIDTKVSMLEDALKIGRQLRLAVNKRYKLLEIEIDAVFVKLLLLKKKKYAAVKVEGGQRVVELKGLDLVRRDWSLLAKDIGRSVLDTILGEKDQEDMVETVLGKLKELGDAVRNGKLGIGKYAITKQLTKDPSAYPDAKSQPHVQVALRRKAKGHREGTGAGETVPYVISTSEEGEGGALAERAYGLDEMKEGERKPDVAYYLSQQIMPLVSRLTNSIDGLSSARVAEALGLDGAKYLAQERIQESREDDAMFGSTFGSSTVNAKPFEETLLQGTPTQVANRVRMRVSNEISEGSTGSELYMQLRAWAKQLEDHGAHHAKSFLDRTLERSAFNHVPKTFWNAVC</sequence>
<organism evidence="17 18">
    <name type="scientific">Chloropicon primus</name>
    <dbReference type="NCBI Taxonomy" id="1764295"/>
    <lineage>
        <taxon>Eukaryota</taxon>
        <taxon>Viridiplantae</taxon>
        <taxon>Chlorophyta</taxon>
        <taxon>Chloropicophyceae</taxon>
        <taxon>Chloropicales</taxon>
        <taxon>Chloropicaceae</taxon>
        <taxon>Chloropicon</taxon>
    </lineage>
</organism>
<dbReference type="SUPFAM" id="SSF53098">
    <property type="entry name" value="Ribonuclease H-like"/>
    <property type="match status" value="1"/>
</dbReference>
<dbReference type="InterPro" id="IPR042087">
    <property type="entry name" value="DNA_pol_B_thumb"/>
</dbReference>
<name>A0A5B8MS40_9CHLO</name>
<evidence type="ECO:0000256" key="6">
    <source>
        <dbReference type="ARBA" id="ARBA00022723"/>
    </source>
</evidence>
<dbReference type="InterPro" id="IPR017964">
    <property type="entry name" value="DNA-dir_DNA_pol_B_CS"/>
</dbReference>
<evidence type="ECO:0000256" key="12">
    <source>
        <dbReference type="RuleBase" id="RU000442"/>
    </source>
</evidence>
<keyword evidence="7" id="KW-0863">Zinc-finger</keyword>
<feature type="domain" description="DNA-directed DNA polymerase family B multifunctional" evidence="14">
    <location>
        <begin position="840"/>
        <end position="1261"/>
    </location>
</feature>
<evidence type="ECO:0000313" key="18">
    <source>
        <dbReference type="Proteomes" id="UP000316726"/>
    </source>
</evidence>
<evidence type="ECO:0000256" key="2">
    <source>
        <dbReference type="ARBA" id="ARBA00005755"/>
    </source>
</evidence>
<dbReference type="NCBIfam" id="TIGR00592">
    <property type="entry name" value="pol2"/>
    <property type="match status" value="1"/>
</dbReference>
<keyword evidence="3 12" id="KW-0808">Transferase</keyword>
<keyword evidence="11" id="KW-0539">Nucleus</keyword>
<dbReference type="InterPro" id="IPR023211">
    <property type="entry name" value="DNA_pol_palm_dom_sf"/>
</dbReference>
<dbReference type="InterPro" id="IPR006134">
    <property type="entry name" value="DNA-dir_DNA_pol_B_multi_dom"/>
</dbReference>
<dbReference type="FunFam" id="1.10.132.60:FF:000004">
    <property type="entry name" value="DNA polymerase"/>
    <property type="match status" value="1"/>
</dbReference>
<protein>
    <recommendedName>
        <fullName evidence="12">DNA polymerase</fullName>
        <ecNumber evidence="12">2.7.7.7</ecNumber>
    </recommendedName>
</protein>
<feature type="compositionally biased region" description="Basic and acidic residues" evidence="13">
    <location>
        <begin position="96"/>
        <end position="111"/>
    </location>
</feature>
<dbReference type="SUPFAM" id="SSF56672">
    <property type="entry name" value="DNA/RNA polymerases"/>
    <property type="match status" value="1"/>
</dbReference>
<keyword evidence="4 12" id="KW-0548">Nucleotidyltransferase</keyword>
<dbReference type="InterPro" id="IPR006133">
    <property type="entry name" value="DNA-dir_DNA_pol_B_exonuc"/>
</dbReference>
<comment type="similarity">
    <text evidence="2 12">Belongs to the DNA polymerase type-B family.</text>
</comment>
<comment type="catalytic activity">
    <reaction evidence="12">
        <text>DNA(n) + a 2'-deoxyribonucleoside 5'-triphosphate = DNA(n+1) + diphosphate</text>
        <dbReference type="Rhea" id="RHEA:22508"/>
        <dbReference type="Rhea" id="RHEA-COMP:17339"/>
        <dbReference type="Rhea" id="RHEA-COMP:17340"/>
        <dbReference type="ChEBI" id="CHEBI:33019"/>
        <dbReference type="ChEBI" id="CHEBI:61560"/>
        <dbReference type="ChEBI" id="CHEBI:173112"/>
        <dbReference type="EC" id="2.7.7.7"/>
    </reaction>
</comment>
<dbReference type="InterPro" id="IPR043502">
    <property type="entry name" value="DNA/RNA_pol_sf"/>
</dbReference>
<dbReference type="GO" id="GO:0003697">
    <property type="term" value="F:single-stranded DNA binding"/>
    <property type="evidence" value="ECO:0007669"/>
    <property type="project" value="TreeGrafter"/>
</dbReference>
<dbReference type="InterPro" id="IPR036397">
    <property type="entry name" value="RNaseH_sf"/>
</dbReference>
<comment type="subcellular location">
    <subcellularLocation>
        <location evidence="1">Nucleus</location>
    </subcellularLocation>
</comment>
<dbReference type="GO" id="GO:0003688">
    <property type="term" value="F:DNA replication origin binding"/>
    <property type="evidence" value="ECO:0007669"/>
    <property type="project" value="TreeGrafter"/>
</dbReference>
<dbReference type="GO" id="GO:0006272">
    <property type="term" value="P:leading strand elongation"/>
    <property type="evidence" value="ECO:0007669"/>
    <property type="project" value="TreeGrafter"/>
</dbReference>
<dbReference type="SMART" id="SM00486">
    <property type="entry name" value="POLBc"/>
    <property type="match status" value="1"/>
</dbReference>
<dbReference type="Gene3D" id="2.40.50.730">
    <property type="match status" value="1"/>
</dbReference>
<evidence type="ECO:0000259" key="16">
    <source>
        <dbReference type="Pfam" id="PF12254"/>
    </source>
</evidence>
<feature type="compositionally biased region" description="Polar residues" evidence="13">
    <location>
        <begin position="174"/>
        <end position="185"/>
    </location>
</feature>
<dbReference type="GO" id="GO:0008270">
    <property type="term" value="F:zinc ion binding"/>
    <property type="evidence" value="ECO:0007669"/>
    <property type="project" value="UniProtKB-KW"/>
</dbReference>
<keyword evidence="10 12" id="KW-0238">DNA-binding</keyword>
<dbReference type="Gene3D" id="3.30.70.2820">
    <property type="match status" value="1"/>
</dbReference>
<dbReference type="PRINTS" id="PR00106">
    <property type="entry name" value="DNAPOLB"/>
</dbReference>
<feature type="region of interest" description="Disordered" evidence="13">
    <location>
        <begin position="165"/>
        <end position="189"/>
    </location>
</feature>
<accession>A0A5B8MS40</accession>
<evidence type="ECO:0000313" key="17">
    <source>
        <dbReference type="EMBL" id="QDZ23286.1"/>
    </source>
</evidence>
<dbReference type="PROSITE" id="PS00116">
    <property type="entry name" value="DNA_POLYMERASE_B"/>
    <property type="match status" value="1"/>
</dbReference>
<dbReference type="Pfam" id="PF00136">
    <property type="entry name" value="DNA_pol_B"/>
    <property type="match status" value="1"/>
</dbReference>
<dbReference type="GO" id="GO:1902975">
    <property type="term" value="P:mitotic DNA replication initiation"/>
    <property type="evidence" value="ECO:0007669"/>
    <property type="project" value="InterPro"/>
</dbReference>
<keyword evidence="9 12" id="KW-0239">DNA-directed DNA polymerase</keyword>
<evidence type="ECO:0000259" key="15">
    <source>
        <dbReference type="Pfam" id="PF03104"/>
    </source>
</evidence>
<dbReference type="Gene3D" id="1.10.132.60">
    <property type="entry name" value="DNA polymerase family B, C-terminal domain"/>
    <property type="match status" value="1"/>
</dbReference>
<dbReference type="OrthoDB" id="6755010at2759"/>
<keyword evidence="5 12" id="KW-0235">DNA replication</keyword>
<keyword evidence="18" id="KW-1185">Reference proteome</keyword>
<dbReference type="InterPro" id="IPR006172">
    <property type="entry name" value="DNA-dir_DNA_pol_B"/>
</dbReference>
<evidence type="ECO:0000256" key="8">
    <source>
        <dbReference type="ARBA" id="ARBA00022833"/>
    </source>
</evidence>
<feature type="compositionally biased region" description="Basic residues" evidence="13">
    <location>
        <begin position="11"/>
        <end position="23"/>
    </location>
</feature>
<dbReference type="InterPro" id="IPR045846">
    <property type="entry name" value="POLBc_alpha"/>
</dbReference>
<keyword evidence="8" id="KW-0862">Zinc</keyword>
<keyword evidence="6" id="KW-0479">Metal-binding</keyword>
<dbReference type="GO" id="GO:0006273">
    <property type="term" value="P:lagging strand elongation"/>
    <property type="evidence" value="ECO:0007669"/>
    <property type="project" value="TreeGrafter"/>
</dbReference>
<dbReference type="STRING" id="1764295.A0A5B8MS40"/>
<dbReference type="EMBL" id="CP031043">
    <property type="protein sequence ID" value="QDZ23286.1"/>
    <property type="molecule type" value="Genomic_DNA"/>
</dbReference>
<dbReference type="GO" id="GO:0003887">
    <property type="term" value="F:DNA-directed DNA polymerase activity"/>
    <property type="evidence" value="ECO:0007669"/>
    <property type="project" value="UniProtKB-KW"/>
</dbReference>
<dbReference type="GO" id="GO:0005658">
    <property type="term" value="C:alpha DNA polymerase:primase complex"/>
    <property type="evidence" value="ECO:0007669"/>
    <property type="project" value="TreeGrafter"/>
</dbReference>